<keyword evidence="6" id="KW-0413">Isomerase</keyword>
<feature type="region of interest" description="Disordered" evidence="11">
    <location>
        <begin position="79"/>
        <end position="98"/>
    </location>
</feature>
<protein>
    <recommendedName>
        <fullName evidence="10">Beta-phosphoglucomutase</fullName>
        <ecNumber evidence="9">5.4.2.6</ecNumber>
    </recommendedName>
</protein>
<dbReference type="Gene3D" id="3.40.50.1000">
    <property type="entry name" value="HAD superfamily/HAD-like"/>
    <property type="match status" value="1"/>
</dbReference>
<evidence type="ECO:0000256" key="11">
    <source>
        <dbReference type="SAM" id="MobiDB-lite"/>
    </source>
</evidence>
<dbReference type="EC" id="5.4.2.6" evidence="9"/>
<dbReference type="SFLD" id="SFLDS00003">
    <property type="entry name" value="Haloacid_Dehalogenase"/>
    <property type="match status" value="1"/>
</dbReference>
<dbReference type="SUPFAM" id="SSF56784">
    <property type="entry name" value="HAD-like"/>
    <property type="match status" value="1"/>
</dbReference>
<dbReference type="Gene3D" id="1.10.150.240">
    <property type="entry name" value="Putative phosphatase, domain 2"/>
    <property type="match status" value="1"/>
</dbReference>
<dbReference type="AlphaFoldDB" id="A0A7W9DP33"/>
<dbReference type="NCBIfam" id="TIGR02009">
    <property type="entry name" value="PGMB-YQAB-SF"/>
    <property type="match status" value="1"/>
</dbReference>
<keyword evidence="3" id="KW-0597">Phosphoprotein</keyword>
<dbReference type="InterPro" id="IPR023198">
    <property type="entry name" value="PGP-like_dom2"/>
</dbReference>
<evidence type="ECO:0000256" key="10">
    <source>
        <dbReference type="ARBA" id="ARBA00044991"/>
    </source>
</evidence>
<evidence type="ECO:0000256" key="1">
    <source>
        <dbReference type="ARBA" id="ARBA00001946"/>
    </source>
</evidence>
<dbReference type="InterPro" id="IPR051600">
    <property type="entry name" value="Beta-PGM-like"/>
</dbReference>
<evidence type="ECO:0000313" key="13">
    <source>
        <dbReference type="Proteomes" id="UP000588112"/>
    </source>
</evidence>
<dbReference type="PANTHER" id="PTHR46193">
    <property type="entry name" value="6-PHOSPHOGLUCONATE PHOSPHATASE"/>
    <property type="match status" value="1"/>
</dbReference>
<dbReference type="InterPro" id="IPR010976">
    <property type="entry name" value="B-phosphoglucomutase_hydrolase"/>
</dbReference>
<evidence type="ECO:0000313" key="12">
    <source>
        <dbReference type="EMBL" id="MBB5626002.1"/>
    </source>
</evidence>
<keyword evidence="12" id="KW-0378">Hydrolase</keyword>
<dbReference type="SFLD" id="SFLDG01129">
    <property type="entry name" value="C1.5:_HAD__Beta-PGM__Phosphata"/>
    <property type="match status" value="1"/>
</dbReference>
<dbReference type="EMBL" id="JACHBR010000001">
    <property type="protein sequence ID" value="MBB5626002.1"/>
    <property type="molecule type" value="Genomic_DNA"/>
</dbReference>
<proteinExistence type="inferred from homology"/>
<reference evidence="12 13" key="1">
    <citation type="submission" date="2020-08" db="EMBL/GenBank/DDBJ databases">
        <title>Sequencing the genomes of 1000 actinobacteria strains.</title>
        <authorList>
            <person name="Klenk H.-P."/>
        </authorList>
    </citation>
    <scope>NUCLEOTIDE SEQUENCE [LARGE SCALE GENOMIC DNA]</scope>
    <source>
        <strain evidence="12 13">DSM 45790</strain>
    </source>
</reference>
<organism evidence="12 13">
    <name type="scientific">Sphaerisporangium krabiense</name>
    <dbReference type="NCBI Taxonomy" id="763782"/>
    <lineage>
        <taxon>Bacteria</taxon>
        <taxon>Bacillati</taxon>
        <taxon>Actinomycetota</taxon>
        <taxon>Actinomycetes</taxon>
        <taxon>Streptosporangiales</taxon>
        <taxon>Streptosporangiaceae</taxon>
        <taxon>Sphaerisporangium</taxon>
    </lineage>
</organism>
<dbReference type="GO" id="GO:0008801">
    <property type="term" value="F:beta-phosphoglucomutase activity"/>
    <property type="evidence" value="ECO:0007669"/>
    <property type="project" value="UniProtKB-EC"/>
</dbReference>
<evidence type="ECO:0000256" key="6">
    <source>
        <dbReference type="ARBA" id="ARBA00023235"/>
    </source>
</evidence>
<evidence type="ECO:0000256" key="7">
    <source>
        <dbReference type="ARBA" id="ARBA00023277"/>
    </source>
</evidence>
<dbReference type="InterPro" id="IPR006439">
    <property type="entry name" value="HAD-SF_hydro_IA"/>
</dbReference>
<sequence length="257" mass="26797">MSRTALGLPARITACLFDMDGVLTSTVKLHKAAWKQTFDAFLREREGPGFSPFTEEDYDRHVDGRPRADGVRDFLASRGIRLPDGHPDDPPDADTVNGVGNRKNELLLSLIKRHGIAAYPGSVTYLRAVRDAGLAIGVVTSSRNAPAVLAAAGLTDFVHARIDGTVIADQHLRGKPEPDSYLAGAKALGVHPSGAAVFEDALAGVAAGRAGGFGCVVGVDRAHQADALRAHGADIVVSDLADLLDRPAGEAEGGAAP</sequence>
<evidence type="ECO:0000256" key="2">
    <source>
        <dbReference type="ARBA" id="ARBA00006171"/>
    </source>
</evidence>
<dbReference type="RefSeq" id="WP_184609627.1">
    <property type="nucleotide sequence ID" value="NZ_BOOS01000037.1"/>
</dbReference>
<dbReference type="InterPro" id="IPR036412">
    <property type="entry name" value="HAD-like_sf"/>
</dbReference>
<accession>A0A7W9DP33</accession>
<dbReference type="PANTHER" id="PTHR46193:SF18">
    <property type="entry name" value="HEXITOL PHOSPHATASE B"/>
    <property type="match status" value="1"/>
</dbReference>
<dbReference type="GO" id="GO:0016787">
    <property type="term" value="F:hydrolase activity"/>
    <property type="evidence" value="ECO:0007669"/>
    <property type="project" value="UniProtKB-KW"/>
</dbReference>
<dbReference type="NCBIfam" id="TIGR01509">
    <property type="entry name" value="HAD-SF-IA-v3"/>
    <property type="match status" value="1"/>
</dbReference>
<keyword evidence="5" id="KW-0460">Magnesium</keyword>
<dbReference type="Pfam" id="PF00702">
    <property type="entry name" value="Hydrolase"/>
    <property type="match status" value="1"/>
</dbReference>
<keyword evidence="7" id="KW-0119">Carbohydrate metabolism</keyword>
<evidence type="ECO:0000256" key="9">
    <source>
        <dbReference type="ARBA" id="ARBA00044968"/>
    </source>
</evidence>
<dbReference type="Proteomes" id="UP000588112">
    <property type="component" value="Unassembled WGS sequence"/>
</dbReference>
<gene>
    <name evidence="12" type="ORF">BJ981_001701</name>
</gene>
<evidence type="ECO:0000256" key="4">
    <source>
        <dbReference type="ARBA" id="ARBA00022723"/>
    </source>
</evidence>
<name>A0A7W9DP33_9ACTN</name>
<comment type="similarity">
    <text evidence="2">Belongs to the HAD-like hydrolase superfamily. CbbY/CbbZ/Gph/YieH family.</text>
</comment>
<keyword evidence="4" id="KW-0479">Metal-binding</keyword>
<comment type="catalytic activity">
    <reaction evidence="8">
        <text>beta-D-glucose 1-phosphate = beta-D-glucose 6-phosphate</text>
        <dbReference type="Rhea" id="RHEA:20113"/>
        <dbReference type="ChEBI" id="CHEBI:57684"/>
        <dbReference type="ChEBI" id="CHEBI:58247"/>
        <dbReference type="EC" id="5.4.2.6"/>
    </reaction>
</comment>
<keyword evidence="13" id="KW-1185">Reference proteome</keyword>
<dbReference type="GO" id="GO:0046872">
    <property type="term" value="F:metal ion binding"/>
    <property type="evidence" value="ECO:0007669"/>
    <property type="project" value="UniProtKB-KW"/>
</dbReference>
<comment type="cofactor">
    <cofactor evidence="1">
        <name>Mg(2+)</name>
        <dbReference type="ChEBI" id="CHEBI:18420"/>
    </cofactor>
</comment>
<evidence type="ECO:0000256" key="3">
    <source>
        <dbReference type="ARBA" id="ARBA00022553"/>
    </source>
</evidence>
<dbReference type="InterPro" id="IPR023214">
    <property type="entry name" value="HAD_sf"/>
</dbReference>
<evidence type="ECO:0000256" key="8">
    <source>
        <dbReference type="ARBA" id="ARBA00044926"/>
    </source>
</evidence>
<comment type="caution">
    <text evidence="12">The sequence shown here is derived from an EMBL/GenBank/DDBJ whole genome shotgun (WGS) entry which is preliminary data.</text>
</comment>
<evidence type="ECO:0000256" key="5">
    <source>
        <dbReference type="ARBA" id="ARBA00022842"/>
    </source>
</evidence>